<dbReference type="EMBL" id="SNRY01002609">
    <property type="protein sequence ID" value="KAA6324277.1"/>
    <property type="molecule type" value="Genomic_DNA"/>
</dbReference>
<accession>A0A5J4QQQ1</accession>
<evidence type="ECO:0000313" key="1">
    <source>
        <dbReference type="EMBL" id="KAA6324277.1"/>
    </source>
</evidence>
<sequence>MTSYTNPRNKLILRRIIEVIKQSETDLDGTITITETDFKEILRQVKITDFNFNHVAGLKKVLSFENYKIIFKDIKVLKVEREREIQFTDMPEEYI</sequence>
<name>A0A5J4QQQ1_9ZZZZ</name>
<dbReference type="AlphaFoldDB" id="A0A5J4QQQ1"/>
<reference evidence="1" key="1">
    <citation type="submission" date="2019-03" db="EMBL/GenBank/DDBJ databases">
        <title>Single cell metagenomics reveals metabolic interactions within the superorganism composed of flagellate Streblomastix strix and complex community of Bacteroidetes bacteria on its surface.</title>
        <authorList>
            <person name="Treitli S.C."/>
            <person name="Kolisko M."/>
            <person name="Husnik F."/>
            <person name="Keeling P."/>
            <person name="Hampl V."/>
        </authorList>
    </citation>
    <scope>NUCLEOTIDE SEQUENCE</scope>
    <source>
        <strain evidence="1">STM</strain>
    </source>
</reference>
<protein>
    <submittedName>
        <fullName evidence="1">Uncharacterized protein</fullName>
    </submittedName>
</protein>
<gene>
    <name evidence="1" type="ORF">EZS27_026377</name>
</gene>
<comment type="caution">
    <text evidence="1">The sequence shown here is derived from an EMBL/GenBank/DDBJ whole genome shotgun (WGS) entry which is preliminary data.</text>
</comment>
<proteinExistence type="predicted"/>
<organism evidence="1">
    <name type="scientific">termite gut metagenome</name>
    <dbReference type="NCBI Taxonomy" id="433724"/>
    <lineage>
        <taxon>unclassified sequences</taxon>
        <taxon>metagenomes</taxon>
        <taxon>organismal metagenomes</taxon>
    </lineage>
</organism>